<organism evidence="5 6">
    <name type="scientific">Thanatephorus cucumeris (strain AG1-IA)</name>
    <name type="common">Rice sheath blight fungus</name>
    <name type="synonym">Rhizoctonia solani</name>
    <dbReference type="NCBI Taxonomy" id="983506"/>
    <lineage>
        <taxon>Eukaryota</taxon>
        <taxon>Fungi</taxon>
        <taxon>Dikarya</taxon>
        <taxon>Basidiomycota</taxon>
        <taxon>Agaricomycotina</taxon>
        <taxon>Agaricomycetes</taxon>
        <taxon>Cantharellales</taxon>
        <taxon>Ceratobasidiaceae</taxon>
        <taxon>Rhizoctonia</taxon>
        <taxon>Rhizoctonia solani AG-1</taxon>
    </lineage>
</organism>
<dbReference type="InterPro" id="IPR000210">
    <property type="entry name" value="BTB/POZ_dom"/>
</dbReference>
<keyword evidence="2" id="KW-0040">ANK repeat</keyword>
<feature type="compositionally biased region" description="Basic and acidic residues" evidence="3">
    <location>
        <begin position="519"/>
        <end position="528"/>
    </location>
</feature>
<proteinExistence type="predicted"/>
<feature type="region of interest" description="Disordered" evidence="3">
    <location>
        <begin position="850"/>
        <end position="896"/>
    </location>
</feature>
<feature type="domain" description="BTB" evidence="4">
    <location>
        <begin position="86"/>
        <end position="148"/>
    </location>
</feature>
<dbReference type="InterPro" id="IPR011333">
    <property type="entry name" value="SKP1/BTB/POZ_sf"/>
</dbReference>
<feature type="domain" description="BTB" evidence="4">
    <location>
        <begin position="546"/>
        <end position="617"/>
    </location>
</feature>
<dbReference type="SMART" id="SM00225">
    <property type="entry name" value="BTB"/>
    <property type="match status" value="2"/>
</dbReference>
<reference evidence="5 6" key="1">
    <citation type="journal article" date="2013" name="Nat. Commun.">
        <title>The evolution and pathogenic mechanisms of the rice sheath blight pathogen.</title>
        <authorList>
            <person name="Zheng A."/>
            <person name="Lin R."/>
            <person name="Xu L."/>
            <person name="Qin P."/>
            <person name="Tang C."/>
            <person name="Ai P."/>
            <person name="Zhang D."/>
            <person name="Liu Y."/>
            <person name="Sun Z."/>
            <person name="Feng H."/>
            <person name="Wang Y."/>
            <person name="Chen Y."/>
            <person name="Liang X."/>
            <person name="Fu R."/>
            <person name="Li Q."/>
            <person name="Zhang J."/>
            <person name="Yu X."/>
            <person name="Xie Z."/>
            <person name="Ding L."/>
            <person name="Guan P."/>
            <person name="Tang J."/>
            <person name="Liang Y."/>
            <person name="Wang S."/>
            <person name="Deng Q."/>
            <person name="Li S."/>
            <person name="Zhu J."/>
            <person name="Wang L."/>
            <person name="Liu H."/>
            <person name="Li P."/>
        </authorList>
    </citation>
    <scope>NUCLEOTIDE SEQUENCE [LARGE SCALE GENOMIC DNA]</scope>
    <source>
        <strain evidence="6">AG-1 IA</strain>
    </source>
</reference>
<evidence type="ECO:0000256" key="2">
    <source>
        <dbReference type="ARBA" id="ARBA00023043"/>
    </source>
</evidence>
<dbReference type="Pfam" id="PF00651">
    <property type="entry name" value="BTB"/>
    <property type="match status" value="1"/>
</dbReference>
<dbReference type="SUPFAM" id="SSF54695">
    <property type="entry name" value="POZ domain"/>
    <property type="match status" value="1"/>
</dbReference>
<dbReference type="GO" id="GO:0005737">
    <property type="term" value="C:cytoplasm"/>
    <property type="evidence" value="ECO:0007669"/>
    <property type="project" value="TreeGrafter"/>
</dbReference>
<evidence type="ECO:0000256" key="1">
    <source>
        <dbReference type="ARBA" id="ARBA00022737"/>
    </source>
</evidence>
<evidence type="ECO:0000313" key="5">
    <source>
        <dbReference type="EMBL" id="ELU36946.1"/>
    </source>
</evidence>
<protein>
    <submittedName>
        <fullName evidence="5">BTB domain-containing protein</fullName>
    </submittedName>
</protein>
<keyword evidence="6" id="KW-1185">Reference proteome</keyword>
<evidence type="ECO:0000313" key="6">
    <source>
        <dbReference type="Proteomes" id="UP000011668"/>
    </source>
</evidence>
<dbReference type="OrthoDB" id="2593747at2759"/>
<dbReference type="PANTHER" id="PTHR46231:SF1">
    <property type="entry name" value="ANKYRIN REPEAT AND BTB_POZ DOMAIN-CONTAINING PROTEIN 1"/>
    <property type="match status" value="1"/>
</dbReference>
<accession>L8WFJ6</accession>
<feature type="compositionally biased region" description="Polar residues" evidence="3">
    <location>
        <begin position="469"/>
        <end position="511"/>
    </location>
</feature>
<dbReference type="PANTHER" id="PTHR46231">
    <property type="entry name" value="ANKYRIN REPEAT AND BTB/POZ DOMAIN-CONTAINING PROTEIN 1"/>
    <property type="match status" value="1"/>
</dbReference>
<gene>
    <name evidence="5" type="ORF">AG1IA_09022</name>
</gene>
<dbReference type="AlphaFoldDB" id="L8WFJ6"/>
<comment type="caution">
    <text evidence="5">The sequence shown here is derived from an EMBL/GenBank/DDBJ whole genome shotgun (WGS) entry which is preliminary data.</text>
</comment>
<dbReference type="CDD" id="cd18186">
    <property type="entry name" value="BTB_POZ_ZBTB_KLHL-like"/>
    <property type="match status" value="2"/>
</dbReference>
<dbReference type="GO" id="GO:0000151">
    <property type="term" value="C:ubiquitin ligase complex"/>
    <property type="evidence" value="ECO:0007669"/>
    <property type="project" value="TreeGrafter"/>
</dbReference>
<dbReference type="STRING" id="983506.L8WFJ6"/>
<evidence type="ECO:0000256" key="3">
    <source>
        <dbReference type="SAM" id="MobiDB-lite"/>
    </source>
</evidence>
<feature type="region of interest" description="Disordered" evidence="3">
    <location>
        <begin position="467"/>
        <end position="540"/>
    </location>
</feature>
<dbReference type="EMBL" id="AFRT01002928">
    <property type="protein sequence ID" value="ELU36946.1"/>
    <property type="molecule type" value="Genomic_DNA"/>
</dbReference>
<dbReference type="InterPro" id="IPR044515">
    <property type="entry name" value="ABTB1"/>
</dbReference>
<sequence>MADHPRRSWETNPVLISYKATSAWAPRVYLPFNHVLLIRVPPPTAIDLPSFYLLASPGGELSIVHKPKIIFIMTFLRSETYYFPRGDVVIQVESILFRLHRDILETHSYFFRDMLSIPILDAGEGAADNNPLRLPRDLCSAQSFTRLFGKLPTIRVKDFSAWEPVLEATLALQMPGIQRYIMSGFEADEDNIPSQVINLLGWAVRCDTPLEALKFECFRTLAYRRQALSQDEGMFLGAKTTTTVMRIRERIRSLFIFSETLQKDIRPHGTCGTRAACQKYVFQQIVKNLTMDTFGPETPEDSQDNADIFQIDSGGLYCYECGPTLIEIARALRRAKLDEELHRCVNGMKLFSCIHGYLDCDWPVRCRTKEDNPRMSINTMLRELSKGNSHLTHSPYQVGGNSFPNRYTSGDTLPSQSKEEYTITVVHNTRLILTRSTAEPAILDSFLDYTTLASILGLCIIDMGKNKQSKGPDNVTANGKSNGEINTNVPSEATPGITNLNGNAPSTNGRGASSMGGEDNTRPRDSGSKEPPSPTRTVRWPDFQSSDLEVMVSVAGTTVFRLHQEIMAAHSKFFQEQLQLTIDSQGLVIAPRSKDVPVIVLRDICVDAFVNVLSLVYPPPGVDSRLKFTTLQAEELLQTAHALGMPGVIRSAIDILVQDPKYNPILLYQIAKRYMLLDLQLQSFRRLVYRTRPLSDDEGLALGAAPTAQIARLREYWRAGIFARFEPVRSEGVNGQGAKPHRAGDESELVQWSGYKSSESAGARPELGRCQQVILEALKAVFNVDGPKSDFDEHVIQAEASVMWNLTEWLRLGKLRGGMSLCQGCMASIDRAVRVYCQKAEMDVRIEREVGASPESGEQQEQVVDAKASDLQVSMESGKQKAGTSGGPDIKRQTAL</sequence>
<keyword evidence="1" id="KW-0677">Repeat</keyword>
<name>L8WFJ6_THACA</name>
<evidence type="ECO:0000259" key="4">
    <source>
        <dbReference type="PROSITE" id="PS50097"/>
    </source>
</evidence>
<dbReference type="Gene3D" id="3.30.710.10">
    <property type="entry name" value="Potassium Channel Kv1.1, Chain A"/>
    <property type="match status" value="2"/>
</dbReference>
<dbReference type="PROSITE" id="PS50097">
    <property type="entry name" value="BTB"/>
    <property type="match status" value="2"/>
</dbReference>
<dbReference type="Proteomes" id="UP000011668">
    <property type="component" value="Unassembled WGS sequence"/>
</dbReference>
<dbReference type="HOGENOM" id="CLU_322934_0_0_1"/>